<keyword evidence="1" id="KW-0808">Transferase</keyword>
<accession>A0A367ZKL5</accession>
<dbReference type="Pfam" id="PF01674">
    <property type="entry name" value="Lipase_2"/>
    <property type="match status" value="1"/>
</dbReference>
<dbReference type="GO" id="GO:0016042">
    <property type="term" value="P:lipid catabolic process"/>
    <property type="evidence" value="ECO:0007669"/>
    <property type="project" value="InterPro"/>
</dbReference>
<name>A0A367ZKL5_9BACT</name>
<keyword evidence="1" id="KW-0378">Hydrolase</keyword>
<gene>
    <name evidence="1" type="ORF">OZSIB_1171</name>
</gene>
<comment type="caution">
    <text evidence="1">The sequence shown here is derived from an EMBL/GenBank/DDBJ whole genome shotgun (WGS) entry which is preliminary data.</text>
</comment>
<evidence type="ECO:0000313" key="1">
    <source>
        <dbReference type="EMBL" id="RCK78644.1"/>
    </source>
</evidence>
<dbReference type="GO" id="GO:0016740">
    <property type="term" value="F:transferase activity"/>
    <property type="evidence" value="ECO:0007669"/>
    <property type="project" value="UniProtKB-KW"/>
</dbReference>
<dbReference type="SUPFAM" id="SSF53474">
    <property type="entry name" value="alpha/beta-Hydrolases"/>
    <property type="match status" value="1"/>
</dbReference>
<dbReference type="AlphaFoldDB" id="A0A367ZKL5"/>
<evidence type="ECO:0000313" key="2">
    <source>
        <dbReference type="Proteomes" id="UP000252355"/>
    </source>
</evidence>
<dbReference type="InterPro" id="IPR029058">
    <property type="entry name" value="AB_hydrolase_fold"/>
</dbReference>
<sequence>MSVRLVCPPRARRHLFLLWVIVLATASALLASDRFNPIPRQVFTGPEAGPWERVELLEDTHPAFTQETFAPPTRWQDPWIRRWFGTDTPSSGLVLLHCAKGYQGRTFRHPVLLVHGAGDNANRAWIHPFHAVLPDDPLPPEKQGFAPWLANLGYAVFAVTFAHNQGDNFRQAEQVANAIRRIRILLGRTHDPTFAVDVVAHSKGNVAVRLYCSDGAALFPQKRFLTPFRGDVRTYIAIAPPMRGIDTPFRSYAYNLAVATKGTYNAPVAPDAMLLNGQWQSMDARSLFPDKGGNPFPGQCQLLYNLVRDAGVRLGADSATPFDHNLTRDALYHGGRSTVLHGRGIDAAIAAGEHLIYRLEAQGLDPRVRLAVLAGTKRYITWYVDGLGYIPLPAELAAPAGDGVVFLASACHLDGILRRHAPLLGMKTLDLNHLGLTCHRDAFAAIDEWLIAP</sequence>
<dbReference type="Gene3D" id="3.40.50.1820">
    <property type="entry name" value="alpha/beta hydrolase"/>
    <property type="match status" value="1"/>
</dbReference>
<dbReference type="InterPro" id="IPR002918">
    <property type="entry name" value="Lipase_EstA/Esterase_EstB"/>
</dbReference>
<protein>
    <submittedName>
        <fullName evidence="1">Putative acetyltransferases and hydrolases with the alpha/beta hydrolase fold</fullName>
    </submittedName>
</protein>
<proteinExistence type="predicted"/>
<reference evidence="1 2" key="1">
    <citation type="submission" date="2018-05" db="EMBL/GenBank/DDBJ databases">
        <title>A metagenomic window into the 2 km-deep terrestrial subsurface aquifer revealed taxonomically and functionally diverse microbial community comprising novel uncultured bacterial lineages.</title>
        <authorList>
            <person name="Kadnikov V.V."/>
            <person name="Mardanov A.V."/>
            <person name="Beletsky A.V."/>
            <person name="Banks D."/>
            <person name="Pimenov N.V."/>
            <person name="Frank Y.A."/>
            <person name="Karnachuk O.V."/>
            <person name="Ravin N.V."/>
        </authorList>
    </citation>
    <scope>NUCLEOTIDE SEQUENCE [LARGE SCALE GENOMIC DNA]</scope>
    <source>
        <strain evidence="1">BY5</strain>
    </source>
</reference>
<dbReference type="Proteomes" id="UP000252355">
    <property type="component" value="Unassembled WGS sequence"/>
</dbReference>
<dbReference type="EMBL" id="QOQW01000020">
    <property type="protein sequence ID" value="RCK78644.1"/>
    <property type="molecule type" value="Genomic_DNA"/>
</dbReference>
<dbReference type="GO" id="GO:0016787">
    <property type="term" value="F:hydrolase activity"/>
    <property type="evidence" value="ECO:0007669"/>
    <property type="project" value="UniProtKB-KW"/>
</dbReference>
<organism evidence="1 2">
    <name type="scientific">Candidatus Ozemobacter sibiricus</name>
    <dbReference type="NCBI Taxonomy" id="2268124"/>
    <lineage>
        <taxon>Bacteria</taxon>
        <taxon>Candidatus Ozemobacteria</taxon>
        <taxon>Candidatus Ozemobacterales</taxon>
        <taxon>Candidatus Ozemobacteraceae</taxon>
        <taxon>Candidatus Ozemobacter</taxon>
    </lineage>
</organism>